<evidence type="ECO:0000259" key="1">
    <source>
        <dbReference type="Pfam" id="PF14517"/>
    </source>
</evidence>
<gene>
    <name evidence="2" type="ORF">KTT_54060</name>
</gene>
<feature type="domain" description="Tachylectin 2" evidence="1">
    <location>
        <begin position="55"/>
        <end position="286"/>
    </location>
</feature>
<dbReference type="Pfam" id="PF14517">
    <property type="entry name" value="Tachylectin"/>
    <property type="match status" value="1"/>
</dbReference>
<reference evidence="3" key="1">
    <citation type="submission" date="2018-12" db="EMBL/GenBank/DDBJ databases">
        <title>Tengunoibacter tsumagoiensis gen. nov., sp. nov., Dictyobacter kobayashii sp. nov., D. alpinus sp. nov., and D. joshuensis sp. nov. and description of Dictyobacteraceae fam. nov. within the order Ktedonobacterales isolated from Tengu-no-mugimeshi.</title>
        <authorList>
            <person name="Wang C.M."/>
            <person name="Zheng Y."/>
            <person name="Sakai Y."/>
            <person name="Toyoda A."/>
            <person name="Minakuchi Y."/>
            <person name="Abe K."/>
            <person name="Yokota A."/>
            <person name="Yabe S."/>
        </authorList>
    </citation>
    <scope>NUCLEOTIDE SEQUENCE [LARGE SCALE GENOMIC DNA]</scope>
    <source>
        <strain evidence="3">Uno3</strain>
    </source>
</reference>
<dbReference type="Gene3D" id="3.90.1720.10">
    <property type="entry name" value="endopeptidase domain like (from Nostoc punctiforme)"/>
    <property type="match status" value="1"/>
</dbReference>
<evidence type="ECO:0000313" key="2">
    <source>
        <dbReference type="EMBL" id="GCE15547.1"/>
    </source>
</evidence>
<dbReference type="InterPro" id="IPR006624">
    <property type="entry name" value="Beta-propeller_rpt_TECPR"/>
</dbReference>
<organism evidence="2 3">
    <name type="scientific">Tengunoibacter tsumagoiensis</name>
    <dbReference type="NCBI Taxonomy" id="2014871"/>
    <lineage>
        <taxon>Bacteria</taxon>
        <taxon>Bacillati</taxon>
        <taxon>Chloroflexota</taxon>
        <taxon>Ktedonobacteria</taxon>
        <taxon>Ktedonobacterales</taxon>
        <taxon>Dictyobacteraceae</taxon>
        <taxon>Tengunoibacter</taxon>
    </lineage>
</organism>
<sequence>MLLSIYNYAALRKAVLFVALAILAASLFVVGSKPAAAATSRPSCISTAPVYYIPGNLLWYGHADPTGGSAAWASGTGNTVGSNWAGLQAFSGGNGIIYGIDSAGNLRWYRHLGYLNGTSSWASGSGNAIGSSWGGFTSVFSGGDGVIYGIDTAGNLHWYRHLGYLTGSSGWATGSGNVVGTSWSNLQAFSGGNGIIYTVDGSGSLHWYRHLGYLTGSSSWASGSGNVVSNGWGRGNGILSHFSAGGGIIYAINSTGHLYWYDHLGYLNGSSSWASGSGNAIGSGWSGDWSTFADVDACGNSVAYAQTHWTWEWYNTSSTSYYTVSTGASQPNFECAEFVARSLAANGYFPGLDANTSTSNQYASYQGYSLAYVPDLYSYLINNHLGVDVGDNPAQAAPGDIAFYRNGSGTLEHAALLVQVGTTRDGSDTLVDAHNDADYQIPYNNYQAWNGYSAHIVHLY</sequence>
<dbReference type="Proteomes" id="UP000287352">
    <property type="component" value="Unassembled WGS sequence"/>
</dbReference>
<proteinExistence type="predicted"/>
<protein>
    <recommendedName>
        <fullName evidence="1">Tachylectin 2 domain-containing protein</fullName>
    </recommendedName>
</protein>
<dbReference type="Gene3D" id="2.20.25.650">
    <property type="entry name" value="Tachylectin-2-like"/>
    <property type="match status" value="1"/>
</dbReference>
<keyword evidence="3" id="KW-1185">Reference proteome</keyword>
<comment type="caution">
    <text evidence="2">The sequence shown here is derived from an EMBL/GenBank/DDBJ whole genome shotgun (WGS) entry which is preliminary data.</text>
</comment>
<accession>A0A402A8Q2</accession>
<dbReference type="OrthoDB" id="147607at2"/>
<dbReference type="Gene3D" id="2.115.10.10">
    <property type="entry name" value="Tachylectin 2"/>
    <property type="match status" value="1"/>
</dbReference>
<name>A0A402A8Q2_9CHLR</name>
<dbReference type="SMART" id="SM00706">
    <property type="entry name" value="TECPR"/>
    <property type="match status" value="2"/>
</dbReference>
<dbReference type="EMBL" id="BIFR01000002">
    <property type="protein sequence ID" value="GCE15547.1"/>
    <property type="molecule type" value="Genomic_DNA"/>
</dbReference>
<dbReference type="AlphaFoldDB" id="A0A402A8Q2"/>
<dbReference type="InterPro" id="IPR023294">
    <property type="entry name" value="Tachylectin2"/>
</dbReference>
<evidence type="ECO:0000313" key="3">
    <source>
        <dbReference type="Proteomes" id="UP000287352"/>
    </source>
</evidence>